<dbReference type="InterPro" id="IPR051922">
    <property type="entry name" value="Bact_Sporulation_Assoc"/>
</dbReference>
<dbReference type="PANTHER" id="PTHR30032">
    <property type="entry name" value="N-ACETYLMURAMOYL-L-ALANINE AMIDASE-RELATED"/>
    <property type="match status" value="1"/>
</dbReference>
<dbReference type="CDD" id="cd02696">
    <property type="entry name" value="MurNAc-LAA"/>
    <property type="match status" value="1"/>
</dbReference>
<organism evidence="4 5">
    <name type="scientific">Peptostreptococcus canis</name>
    <dbReference type="NCBI Taxonomy" id="1159213"/>
    <lineage>
        <taxon>Bacteria</taxon>
        <taxon>Bacillati</taxon>
        <taxon>Bacillota</taxon>
        <taxon>Clostridia</taxon>
        <taxon>Peptostreptococcales</taxon>
        <taxon>Peptostreptococcaceae</taxon>
        <taxon>Peptostreptococcus</taxon>
    </lineage>
</organism>
<dbReference type="InterPro" id="IPR002508">
    <property type="entry name" value="MurNAc-LAA_cat"/>
</dbReference>
<dbReference type="PANTHER" id="PTHR30032:SF1">
    <property type="entry name" value="N-ACETYLMURAMOYL-L-ALANINE AMIDASE LYTC"/>
    <property type="match status" value="1"/>
</dbReference>
<dbReference type="SUPFAM" id="SSF53187">
    <property type="entry name" value="Zn-dependent exopeptidases"/>
    <property type="match status" value="1"/>
</dbReference>
<accession>A0ABR6TKP8</accession>
<gene>
    <name evidence="4" type="ORF">HLB29_04745</name>
</gene>
<feature type="compositionally biased region" description="Low complexity" evidence="1">
    <location>
        <begin position="46"/>
        <end position="56"/>
    </location>
</feature>
<name>A0ABR6TKP8_9FIRM</name>
<dbReference type="Pfam" id="PF04122">
    <property type="entry name" value="CW_binding_2"/>
    <property type="match status" value="3"/>
</dbReference>
<comment type="caution">
    <text evidence="4">The sequence shown here is derived from an EMBL/GenBank/DDBJ whole genome shotgun (WGS) entry which is preliminary data.</text>
</comment>
<dbReference type="Gene3D" id="3.40.50.12090">
    <property type="match status" value="1"/>
</dbReference>
<keyword evidence="5" id="KW-1185">Reference proteome</keyword>
<feature type="chain" id="PRO_5046461584" evidence="2">
    <location>
        <begin position="27"/>
        <end position="629"/>
    </location>
</feature>
<keyword evidence="2" id="KW-0732">Signal</keyword>
<evidence type="ECO:0000256" key="2">
    <source>
        <dbReference type="SAM" id="SignalP"/>
    </source>
</evidence>
<dbReference type="Proteomes" id="UP000713904">
    <property type="component" value="Unassembled WGS sequence"/>
</dbReference>
<protein>
    <submittedName>
        <fullName evidence="4">N-acetylmuramoyl-L-alanine amidase</fullName>
    </submittedName>
</protein>
<dbReference type="SMART" id="SM00646">
    <property type="entry name" value="Ami_3"/>
    <property type="match status" value="1"/>
</dbReference>
<reference evidence="4 5" key="1">
    <citation type="submission" date="2020-05" db="EMBL/GenBank/DDBJ databases">
        <title>Draft genome of xy-202 and genomic insight in genome of the genus Peptostreptococcus.</title>
        <authorList>
            <person name="Zhang Z."/>
        </authorList>
    </citation>
    <scope>NUCLEOTIDE SEQUENCE [LARGE SCALE GENOMIC DNA]</scope>
    <source>
        <strain evidence="4 5">DSM 27025</strain>
    </source>
</reference>
<dbReference type="Gene3D" id="3.40.630.40">
    <property type="entry name" value="Zn-dependent exopeptidases"/>
    <property type="match status" value="1"/>
</dbReference>
<dbReference type="EMBL" id="JABGBW010000002">
    <property type="protein sequence ID" value="MBC2575987.1"/>
    <property type="molecule type" value="Genomic_DNA"/>
</dbReference>
<sequence>MKYFGKKIAALAISLLIASSSLPAVFANEDNQSNVTINNELEYNGDNYSDSSNDQENNSEDEDSFSIKMQVGTVSSDGKLETPDDLSFEDRLDMKYAKQSTIANIIYGKNRIHTAVKVSRQGWTNGADTVVIVNSNNTLHGIIATPLATTYNAPILITNYNSLDAKVIAELKRLSPKKVILVGDRTLISKAVSDKIKRDTGANMERIFGTRSSDLSLAIAKRISSSRKINTAFVVSDTNGVADALTISSKAGAAKEPILVVSKNYMGTNTYNYLKSNVSNVYYVGGTSSISNAIISKINSVVDNAGNSNRISGKNRHETNINVINKFYKMTNFSTLIVTKSDNVGLIDTVCAGPFAALFGAPIVITPKEVVTNTTKAFLNTKTSKEIYQIGGGILPSVTSDIKNRLSNVYDANHNINSGNKPKQNPGSEIGKIIGKGIKGKIIVIDPGHGAQDSGGVGINGIKEKDWTLKTALACADYLKNAGATVVMTRKTDTYPTLQDRADISNNNKAVFFCSIHYNKGGNVVNEQTGELSGNGAEVFVGEGSGAYAVGKNVLNSILNAFNLRNRGVKNGTHLYVIRNTNAPAILVEGGFVSSSKDVALLNSDAALRKMGIQIAKGIVASFNQQVIK</sequence>
<dbReference type="InterPro" id="IPR007253">
    <property type="entry name" value="Cell_wall-bd_2"/>
</dbReference>
<dbReference type="Pfam" id="PF01520">
    <property type="entry name" value="Amidase_3"/>
    <property type="match status" value="1"/>
</dbReference>
<evidence type="ECO:0000313" key="5">
    <source>
        <dbReference type="Proteomes" id="UP000713904"/>
    </source>
</evidence>
<evidence type="ECO:0000259" key="3">
    <source>
        <dbReference type="SMART" id="SM00646"/>
    </source>
</evidence>
<feature type="region of interest" description="Disordered" evidence="1">
    <location>
        <begin position="41"/>
        <end position="63"/>
    </location>
</feature>
<feature type="domain" description="MurNAc-LAA" evidence="3">
    <location>
        <begin position="502"/>
        <end position="620"/>
    </location>
</feature>
<evidence type="ECO:0000256" key="1">
    <source>
        <dbReference type="SAM" id="MobiDB-lite"/>
    </source>
</evidence>
<proteinExistence type="predicted"/>
<feature type="signal peptide" evidence="2">
    <location>
        <begin position="1"/>
        <end position="26"/>
    </location>
</feature>
<evidence type="ECO:0000313" key="4">
    <source>
        <dbReference type="EMBL" id="MBC2575987.1"/>
    </source>
</evidence>
<dbReference type="RefSeq" id="WP_185624000.1">
    <property type="nucleotide sequence ID" value="NZ_JABGBW010000002.1"/>
</dbReference>